<feature type="compositionally biased region" description="Basic residues" evidence="1">
    <location>
        <begin position="318"/>
        <end position="332"/>
    </location>
</feature>
<dbReference type="EMBL" id="MN738749">
    <property type="protein sequence ID" value="QHS83090.1"/>
    <property type="molecule type" value="Genomic_DNA"/>
</dbReference>
<feature type="compositionally biased region" description="Acidic residues" evidence="1">
    <location>
        <begin position="275"/>
        <end position="288"/>
    </location>
</feature>
<dbReference type="AlphaFoldDB" id="A0A6C0AUQ8"/>
<name>A0A6C0AUQ8_9ZZZZ</name>
<reference evidence="2" key="1">
    <citation type="journal article" date="2020" name="Nature">
        <title>Giant virus diversity and host interactions through global metagenomics.</title>
        <authorList>
            <person name="Schulz F."/>
            <person name="Roux S."/>
            <person name="Paez-Espino D."/>
            <person name="Jungbluth S."/>
            <person name="Walsh D.A."/>
            <person name="Denef V.J."/>
            <person name="McMahon K.D."/>
            <person name="Konstantinidis K.T."/>
            <person name="Eloe-Fadrosh E.A."/>
            <person name="Kyrpides N.C."/>
            <person name="Woyke T."/>
        </authorList>
    </citation>
    <scope>NUCLEOTIDE SEQUENCE</scope>
    <source>
        <strain evidence="2">GVMAG-S-ERX555943-30</strain>
    </source>
</reference>
<proteinExistence type="predicted"/>
<evidence type="ECO:0000256" key="1">
    <source>
        <dbReference type="SAM" id="MobiDB-lite"/>
    </source>
</evidence>
<organism evidence="2">
    <name type="scientific">viral metagenome</name>
    <dbReference type="NCBI Taxonomy" id="1070528"/>
    <lineage>
        <taxon>unclassified sequences</taxon>
        <taxon>metagenomes</taxon>
        <taxon>organismal metagenomes</taxon>
    </lineage>
</organism>
<evidence type="ECO:0000313" key="2">
    <source>
        <dbReference type="EMBL" id="QHS83090.1"/>
    </source>
</evidence>
<accession>A0A6C0AUQ8</accession>
<sequence>MSVSDVLTYDSWDTNSIRYMQPRITDRGGRMISIISSQSNRGLKLTTPQLMTWGVSDYVDPTTGESDNRYTIQLSFPLENYQTPETNTFLEKLKVFEQRVIDDAVQHSEAWFGKTRSKEVIKETYYSYLKYSKDKLTRQPDYSKPPSFRPKVHYQNGEWKNLEIYSPQQELLFPDKENTNVTPVDLIPKSSKVMCLIQCTGIWTAGGNSWGVSWKMIQCIVKPRENYTVFGKCQIPMSDDEQTKMEKQEIMTTDPINEEEEEVFESTATEKTSTEVEDSDEEADEEVVVEQPEPVKPKKKVTKKAAPVEDVEDEPVKPKKKVTKKKVAAATD</sequence>
<protein>
    <submittedName>
        <fullName evidence="2">Uncharacterized protein</fullName>
    </submittedName>
</protein>
<feature type="region of interest" description="Disordered" evidence="1">
    <location>
        <begin position="254"/>
        <end position="332"/>
    </location>
</feature>